<dbReference type="CDD" id="cd02440">
    <property type="entry name" value="AdoMet_MTases"/>
    <property type="match status" value="1"/>
</dbReference>
<dbReference type="GO" id="GO:0032259">
    <property type="term" value="P:methylation"/>
    <property type="evidence" value="ECO:0007669"/>
    <property type="project" value="UniProtKB-KW"/>
</dbReference>
<keyword evidence="3" id="KW-0949">S-adenosyl-L-methionine</keyword>
<dbReference type="InterPro" id="IPR041698">
    <property type="entry name" value="Methyltransf_25"/>
</dbReference>
<dbReference type="AlphaFoldDB" id="A1KBW2"/>
<keyword evidence="2" id="KW-0808">Transferase</keyword>
<evidence type="ECO:0000256" key="3">
    <source>
        <dbReference type="ARBA" id="ARBA00022691"/>
    </source>
</evidence>
<reference evidence="5 6" key="1">
    <citation type="journal article" date="2006" name="Nat. Biotechnol.">
        <title>Complete genome of the mutualistic, N2-fixing grass endophyte Azoarcus sp. strain BH72.</title>
        <authorList>
            <person name="Krause A."/>
            <person name="Ramakumar A."/>
            <person name="Bartels D."/>
            <person name="Battistoni F."/>
            <person name="Bekel T."/>
            <person name="Boch J."/>
            <person name="Boehm M."/>
            <person name="Friedrich F."/>
            <person name="Hurek T."/>
            <person name="Krause L."/>
            <person name="Linke B."/>
            <person name="McHardy A.C."/>
            <person name="Sarkar A."/>
            <person name="Schneiker S."/>
            <person name="Syed A.A."/>
            <person name="Thauer R."/>
            <person name="Vorhoelter F.-J."/>
            <person name="Weidner S."/>
            <person name="Puehler A."/>
            <person name="Reinhold-Hurek B."/>
            <person name="Kaiser O."/>
            <person name="Goesmann A."/>
        </authorList>
    </citation>
    <scope>NUCLEOTIDE SEQUENCE [LARGE SCALE GENOMIC DNA]</scope>
    <source>
        <strain evidence="5 6">BH72</strain>
    </source>
</reference>
<evidence type="ECO:0000259" key="4">
    <source>
        <dbReference type="Pfam" id="PF13649"/>
    </source>
</evidence>
<dbReference type="GO" id="GO:0008168">
    <property type="term" value="F:methyltransferase activity"/>
    <property type="evidence" value="ECO:0007669"/>
    <property type="project" value="UniProtKB-KW"/>
</dbReference>
<dbReference type="SUPFAM" id="SSF53335">
    <property type="entry name" value="S-adenosyl-L-methionine-dependent methyltransferases"/>
    <property type="match status" value="1"/>
</dbReference>
<keyword evidence="6" id="KW-1185">Reference proteome</keyword>
<dbReference type="Proteomes" id="UP000002588">
    <property type="component" value="Chromosome"/>
</dbReference>
<name>A1KBW2_AZOSB</name>
<dbReference type="KEGG" id="azo:azo3702"/>
<evidence type="ECO:0000313" key="6">
    <source>
        <dbReference type="Proteomes" id="UP000002588"/>
    </source>
</evidence>
<organism evidence="5 6">
    <name type="scientific">Azoarcus sp. (strain BH72)</name>
    <dbReference type="NCBI Taxonomy" id="418699"/>
    <lineage>
        <taxon>Bacteria</taxon>
        <taxon>Pseudomonadati</taxon>
        <taxon>Pseudomonadota</taxon>
        <taxon>Betaproteobacteria</taxon>
        <taxon>Rhodocyclales</taxon>
        <taxon>Zoogloeaceae</taxon>
        <taxon>Azoarcus</taxon>
    </lineage>
</organism>
<dbReference type="Pfam" id="PF13649">
    <property type="entry name" value="Methyltransf_25"/>
    <property type="match status" value="1"/>
</dbReference>
<dbReference type="PANTHER" id="PTHR43464:SF19">
    <property type="entry name" value="UBIQUINONE BIOSYNTHESIS O-METHYLTRANSFERASE, MITOCHONDRIAL"/>
    <property type="match status" value="1"/>
</dbReference>
<dbReference type="STRING" id="62928.azo3702"/>
<evidence type="ECO:0000313" key="5">
    <source>
        <dbReference type="EMBL" id="CAL96318.1"/>
    </source>
</evidence>
<evidence type="ECO:0000256" key="1">
    <source>
        <dbReference type="ARBA" id="ARBA00022603"/>
    </source>
</evidence>
<proteinExistence type="predicted"/>
<dbReference type="eggNOG" id="COG2226">
    <property type="taxonomic scope" value="Bacteria"/>
</dbReference>
<keyword evidence="1" id="KW-0489">Methyltransferase</keyword>
<sequence>MKIADTAPAALCNELELLLDTVPLDGAEVLELGCGKAEKTRRLAASPRIARVLALEVDAIQHASNLCIANAPKVEFRAGGAEAVPAEDARFDLVVMFRSLHHVPVDKMDDALAEIARVLKPGGWAWISEPVYAGDFNEVLRLFHDERLVREAAFGAVCRAVERGALKLERQLFFDTRSDFRDFDEFDARIIRVTHTTHRLSEDTYRQVRSRFEAHLGADGARFRVPNRVDLLRKPA</sequence>
<dbReference type="InterPro" id="IPR029063">
    <property type="entry name" value="SAM-dependent_MTases_sf"/>
</dbReference>
<dbReference type="HOGENOM" id="CLU_074551_0_0_4"/>
<accession>A1KBW2</accession>
<dbReference type="RefSeq" id="WP_011767424.1">
    <property type="nucleotide sequence ID" value="NC_008702.1"/>
</dbReference>
<dbReference type="Gene3D" id="3.40.50.150">
    <property type="entry name" value="Vaccinia Virus protein VP39"/>
    <property type="match status" value="1"/>
</dbReference>
<evidence type="ECO:0000256" key="2">
    <source>
        <dbReference type="ARBA" id="ARBA00022679"/>
    </source>
</evidence>
<feature type="domain" description="Methyltransferase" evidence="4">
    <location>
        <begin position="29"/>
        <end position="123"/>
    </location>
</feature>
<gene>
    <name evidence="5" type="ordered locus">azo3702</name>
</gene>
<dbReference type="PANTHER" id="PTHR43464">
    <property type="entry name" value="METHYLTRANSFERASE"/>
    <property type="match status" value="1"/>
</dbReference>
<protein>
    <recommendedName>
        <fullName evidence="4">Methyltransferase domain-containing protein</fullName>
    </recommendedName>
</protein>
<dbReference type="EMBL" id="AM406670">
    <property type="protein sequence ID" value="CAL96318.1"/>
    <property type="molecule type" value="Genomic_DNA"/>
</dbReference>